<dbReference type="Proteomes" id="UP000018433">
    <property type="component" value="Unassembled WGS sequence"/>
</dbReference>
<evidence type="ECO:0000259" key="1">
    <source>
        <dbReference type="Pfam" id="PF01755"/>
    </source>
</evidence>
<sequence length="261" mass="30554">MMKYKKYLISIQKKGDQRYDSFFNHNHFEEKDFTIFGVKGNELSLDEYFKLAVANHITPLTPAELGCTLSHLEALKDFLASDAQYAYVFEDDVVFKCAINFDHEFSFLENGFILSLGGINLYLCNKARGQILKEKFYDRPILKLHPYFSDKAFYTMGYVIDRTAAQAFIDYNKIVHLADDWEGFLKYAPSISFYFTDILAHPELNFVKNTQSSIENERLAILKPAPLPHSIFQLLAFYLKRKLFSFKKKLKRLSTQRYPEY</sequence>
<dbReference type="RefSeq" id="WP_004943581.1">
    <property type="nucleotide sequence ID" value="NZ_KB849643.1"/>
</dbReference>
<evidence type="ECO:0000313" key="2">
    <source>
        <dbReference type="EMBL" id="ENV61096.1"/>
    </source>
</evidence>
<reference evidence="2 3" key="1">
    <citation type="submission" date="2013-02" db="EMBL/GenBank/DDBJ databases">
        <title>The Genome Sequence of Acinetobacter soli NIPH 2899.</title>
        <authorList>
            <consortium name="The Broad Institute Genome Sequencing Platform"/>
            <consortium name="The Broad Institute Genome Sequencing Center for Infectious Disease"/>
            <person name="Cerqueira G."/>
            <person name="Feldgarden M."/>
            <person name="Courvalin P."/>
            <person name="Perichon B."/>
            <person name="Grillot-Courvalin C."/>
            <person name="Clermont D."/>
            <person name="Rocha E."/>
            <person name="Yoon E.-J."/>
            <person name="Nemec A."/>
            <person name="Walker B."/>
            <person name="Young S.K."/>
            <person name="Zeng Q."/>
            <person name="Gargeya S."/>
            <person name="Fitzgerald M."/>
            <person name="Haas B."/>
            <person name="Abouelleil A."/>
            <person name="Alvarado L."/>
            <person name="Arachchi H.M."/>
            <person name="Berlin A.M."/>
            <person name="Chapman S.B."/>
            <person name="Dewar J."/>
            <person name="Goldberg J."/>
            <person name="Griggs A."/>
            <person name="Gujja S."/>
            <person name="Hansen M."/>
            <person name="Howarth C."/>
            <person name="Imamovic A."/>
            <person name="Larimer J."/>
            <person name="McCowan C."/>
            <person name="Murphy C."/>
            <person name="Neiman D."/>
            <person name="Pearson M."/>
            <person name="Priest M."/>
            <person name="Roberts A."/>
            <person name="Saif S."/>
            <person name="Shea T."/>
            <person name="Sisk P."/>
            <person name="Sykes S."/>
            <person name="Wortman J."/>
            <person name="Nusbaum C."/>
            <person name="Birren B."/>
        </authorList>
    </citation>
    <scope>NUCLEOTIDE SEQUENCE [LARGE SCALE GENOMIC DNA]</scope>
    <source>
        <strain evidence="2 3">NIPH 2899</strain>
    </source>
</reference>
<feature type="domain" description="Glycosyl transferase family 25" evidence="1">
    <location>
        <begin position="5"/>
        <end position="180"/>
    </location>
</feature>
<accession>A0ABN0K011</accession>
<evidence type="ECO:0000313" key="3">
    <source>
        <dbReference type="Proteomes" id="UP000018433"/>
    </source>
</evidence>
<dbReference type="Pfam" id="PF01755">
    <property type="entry name" value="Glyco_transf_25"/>
    <property type="match status" value="1"/>
</dbReference>
<protein>
    <recommendedName>
        <fullName evidence="1">Glycosyl transferase family 25 domain-containing protein</fullName>
    </recommendedName>
</protein>
<keyword evidence="3" id="KW-1185">Reference proteome</keyword>
<organism evidence="2 3">
    <name type="scientific">Acinetobacter soli NIPH 2899</name>
    <dbReference type="NCBI Taxonomy" id="1217677"/>
    <lineage>
        <taxon>Bacteria</taxon>
        <taxon>Pseudomonadati</taxon>
        <taxon>Pseudomonadota</taxon>
        <taxon>Gammaproteobacteria</taxon>
        <taxon>Moraxellales</taxon>
        <taxon>Moraxellaceae</taxon>
        <taxon>Acinetobacter</taxon>
    </lineage>
</organism>
<dbReference type="EMBL" id="APPV01000006">
    <property type="protein sequence ID" value="ENV61096.1"/>
    <property type="molecule type" value="Genomic_DNA"/>
</dbReference>
<gene>
    <name evidence="2" type="ORF">F950_00350</name>
</gene>
<dbReference type="CDD" id="cd06532">
    <property type="entry name" value="Glyco_transf_25"/>
    <property type="match status" value="1"/>
</dbReference>
<proteinExistence type="predicted"/>
<comment type="caution">
    <text evidence="2">The sequence shown here is derived from an EMBL/GenBank/DDBJ whole genome shotgun (WGS) entry which is preliminary data.</text>
</comment>
<name>A0ABN0K011_9GAMM</name>
<dbReference type="InterPro" id="IPR002654">
    <property type="entry name" value="Glyco_trans_25"/>
</dbReference>